<dbReference type="AlphaFoldDB" id="A0A081UEN6"/>
<reference evidence="2" key="1">
    <citation type="submission" date="2022-12" db="EMBL/GenBank/DDBJ databases">
        <title>Development of a Multilocus Sequence Typing Scheme for Bacteroides fragilis Based on Whole Genome Sequencing Data and Clinical Application.</title>
        <authorList>
            <person name="Nielsen F.D."/>
            <person name="Justesen U.S."/>
        </authorList>
    </citation>
    <scope>NUCLEOTIDE SEQUENCE</scope>
    <source>
        <strain evidence="2">BF_AM_ODE_DK_2015_4</strain>
    </source>
</reference>
<organism evidence="2 3">
    <name type="scientific">Bacteroides fragilis</name>
    <dbReference type="NCBI Taxonomy" id="817"/>
    <lineage>
        <taxon>Bacteria</taxon>
        <taxon>Pseudomonadati</taxon>
        <taxon>Bacteroidota</taxon>
        <taxon>Bacteroidia</taxon>
        <taxon>Bacteroidales</taxon>
        <taxon>Bacteroidaceae</taxon>
        <taxon>Bacteroides</taxon>
    </lineage>
</organism>
<accession>A0A081UEN6</accession>
<proteinExistence type="predicted"/>
<dbReference type="InterPro" id="IPR046582">
    <property type="entry name" value="DUF6630"/>
</dbReference>
<feature type="domain" description="DUF6630" evidence="1">
    <location>
        <begin position="27"/>
        <end position="138"/>
    </location>
</feature>
<dbReference type="EMBL" id="JAPTZU010000001">
    <property type="protein sequence ID" value="MCZ2686387.1"/>
    <property type="molecule type" value="Genomic_DNA"/>
</dbReference>
<dbReference type="Pfam" id="PF20335">
    <property type="entry name" value="DUF6630"/>
    <property type="match status" value="1"/>
</dbReference>
<protein>
    <recommendedName>
        <fullName evidence="1">DUF6630 domain-containing protein</fullName>
    </recommendedName>
</protein>
<name>A0A081UEN6_BACFG</name>
<dbReference type="Proteomes" id="UP001079672">
    <property type="component" value="Unassembled WGS sequence"/>
</dbReference>
<comment type="caution">
    <text evidence="2">The sequence shown here is derived from an EMBL/GenBank/DDBJ whole genome shotgun (WGS) entry which is preliminary data.</text>
</comment>
<evidence type="ECO:0000259" key="1">
    <source>
        <dbReference type="Pfam" id="PF20335"/>
    </source>
</evidence>
<evidence type="ECO:0000313" key="3">
    <source>
        <dbReference type="Proteomes" id="UP001079672"/>
    </source>
</evidence>
<evidence type="ECO:0000313" key="2">
    <source>
        <dbReference type="EMBL" id="MCZ2686387.1"/>
    </source>
</evidence>
<gene>
    <name evidence="2" type="ORF">O1433_02590</name>
</gene>
<dbReference type="RefSeq" id="WP_005805632.1">
    <property type="nucleotide sequence ID" value="NZ_CABJEQ010000007.1"/>
</dbReference>
<sequence>MNYKVMLAKILSEKELADMDIKKIKEDDALLEELIRKEYALVVDWSGEEGDNYLFNFFNQRTVSLLGRQLDISSNEVYQQFDKDIDTPKRGDFVPFALEYFDKHLKSNGLRVVLLDMGNDTYYIFVAPKTDADRLTKIKSTFWKFKLVSFQNKTPLYVANCPKCGNIQFFGLDTDIDEKELAGKSCSDCGTLFWDDNGNEMVEIEKYY</sequence>